<dbReference type="Proteomes" id="UP000070442">
    <property type="component" value="Unassembled WGS sequence"/>
</dbReference>
<feature type="domain" description="D-isomer specific 2-hydroxyacid dehydrogenase NAD-binding" evidence="7">
    <location>
        <begin position="107"/>
        <end position="283"/>
    </location>
</feature>
<evidence type="ECO:0000256" key="5">
    <source>
        <dbReference type="RuleBase" id="RU003719"/>
    </source>
</evidence>
<proteinExistence type="inferred from homology"/>
<dbReference type="SUPFAM" id="SSF51735">
    <property type="entry name" value="NAD(P)-binding Rossmann-fold domains"/>
    <property type="match status" value="1"/>
</dbReference>
<keyword evidence="3 5" id="KW-0560">Oxidoreductase</keyword>
<comment type="caution">
    <text evidence="8">The sequence shown here is derived from an EMBL/GenBank/DDBJ whole genome shotgun (WGS) entry which is preliminary data.</text>
</comment>
<dbReference type="GO" id="GO:0016616">
    <property type="term" value="F:oxidoreductase activity, acting on the CH-OH group of donors, NAD or NADP as acceptor"/>
    <property type="evidence" value="ECO:0007669"/>
    <property type="project" value="InterPro"/>
</dbReference>
<dbReference type="InterPro" id="IPR050857">
    <property type="entry name" value="D-2-hydroxyacid_DH"/>
</dbReference>
<dbReference type="STRING" id="755172.HMPREF1863_01612"/>
<dbReference type="Pfam" id="PF00389">
    <property type="entry name" value="2-Hacid_dh"/>
    <property type="match status" value="1"/>
</dbReference>
<evidence type="ECO:0000313" key="8">
    <source>
        <dbReference type="EMBL" id="KXB65104.1"/>
    </source>
</evidence>
<dbReference type="InterPro" id="IPR036291">
    <property type="entry name" value="NAD(P)-bd_dom_sf"/>
</dbReference>
<name>A0A134ABK9_9FIRM</name>
<dbReference type="PROSITE" id="PS00065">
    <property type="entry name" value="D_2_HYDROXYACID_DH_1"/>
    <property type="match status" value="1"/>
</dbReference>
<dbReference type="GO" id="GO:0051287">
    <property type="term" value="F:NAD binding"/>
    <property type="evidence" value="ECO:0007669"/>
    <property type="project" value="InterPro"/>
</dbReference>
<evidence type="ECO:0000256" key="1">
    <source>
        <dbReference type="ARBA" id="ARBA00005854"/>
    </source>
</evidence>
<accession>A0A134ABK9</accession>
<gene>
    <name evidence="8" type="ORF">HMPREF1863_01612</name>
</gene>
<dbReference type="RefSeq" id="WP_068369403.1">
    <property type="nucleotide sequence ID" value="NZ_KQ960182.1"/>
</dbReference>
<dbReference type="InterPro" id="IPR006139">
    <property type="entry name" value="D-isomer_2_OHA_DH_cat_dom"/>
</dbReference>
<evidence type="ECO:0000259" key="7">
    <source>
        <dbReference type="Pfam" id="PF02826"/>
    </source>
</evidence>
<dbReference type="PANTHER" id="PTHR42789">
    <property type="entry name" value="D-ISOMER SPECIFIC 2-HYDROXYACID DEHYDROGENASE FAMILY PROTEIN (AFU_ORTHOLOGUE AFUA_6G10090)"/>
    <property type="match status" value="1"/>
</dbReference>
<dbReference type="Gene3D" id="3.40.50.720">
    <property type="entry name" value="NAD(P)-binding Rossmann-like Domain"/>
    <property type="match status" value="2"/>
</dbReference>
<evidence type="ECO:0000256" key="2">
    <source>
        <dbReference type="ARBA" id="ARBA00022605"/>
    </source>
</evidence>
<dbReference type="SUPFAM" id="SSF52283">
    <property type="entry name" value="Formate/glycerate dehydrogenase catalytic domain-like"/>
    <property type="match status" value="1"/>
</dbReference>
<sequence>MKLFISSRVPDEIIERLTDVDYDYNDSNIPLTKDELIKGLQGADALICPLSDKIDADVIDGAGDLKIILNYGAGFDNIDIVYARSKGIVVCNAPAPSSAVSTAELTFALMLAQARKLVNGDKDLREGGFKGWRPTYFLGQQLKGKTLGIFGMGNIGKNLAKRALAFDMNVIYHSRNRKDDIESFGARYVSFEQLLSESDFISLHSAFVPELHHLFDEHAFKAMKPTATFINAARGPLIDEQALADALKSGEIAGAALDVYEFEPKVTADLLTLSNVTLAPHLGNATFEARLEMGNACVDNLEDFQKGVKPRNQVN</sequence>
<keyword evidence="9" id="KW-1185">Reference proteome</keyword>
<reference evidence="9" key="1">
    <citation type="submission" date="2016-01" db="EMBL/GenBank/DDBJ databases">
        <authorList>
            <person name="Mitreva M."/>
            <person name="Pepin K.H."/>
            <person name="Mihindukulasuriya K.A."/>
            <person name="Fulton R."/>
            <person name="Fronick C."/>
            <person name="O'Laughlin M."/>
            <person name="Miner T."/>
            <person name="Herter B."/>
            <person name="Rosa B.A."/>
            <person name="Cordes M."/>
            <person name="Tomlinson C."/>
            <person name="Wollam A."/>
            <person name="Palsikar V.B."/>
            <person name="Mardis E.R."/>
            <person name="Wilson R.K."/>
        </authorList>
    </citation>
    <scope>NUCLEOTIDE SEQUENCE [LARGE SCALE GENOMIC DNA]</scope>
    <source>
        <strain evidence="9">DNF00729</strain>
    </source>
</reference>
<evidence type="ECO:0000256" key="4">
    <source>
        <dbReference type="ARBA" id="ARBA00023027"/>
    </source>
</evidence>
<evidence type="ECO:0000313" key="9">
    <source>
        <dbReference type="Proteomes" id="UP000070442"/>
    </source>
</evidence>
<organism evidence="8 9">
    <name type="scientific">Aedoeadaptatus coxii</name>
    <dbReference type="NCBI Taxonomy" id="755172"/>
    <lineage>
        <taxon>Bacteria</taxon>
        <taxon>Bacillati</taxon>
        <taxon>Bacillota</taxon>
        <taxon>Tissierellia</taxon>
        <taxon>Tissierellales</taxon>
        <taxon>Peptoniphilaceae</taxon>
        <taxon>Aedoeadaptatus</taxon>
    </lineage>
</organism>
<evidence type="ECO:0000256" key="3">
    <source>
        <dbReference type="ARBA" id="ARBA00023002"/>
    </source>
</evidence>
<dbReference type="InterPro" id="IPR006140">
    <property type="entry name" value="D-isomer_DH_NAD-bd"/>
</dbReference>
<dbReference type="AlphaFoldDB" id="A0A134ABK9"/>
<dbReference type="Pfam" id="PF02826">
    <property type="entry name" value="2-Hacid_dh_C"/>
    <property type="match status" value="1"/>
</dbReference>
<feature type="domain" description="D-isomer specific 2-hydroxyacid dehydrogenase catalytic" evidence="6">
    <location>
        <begin position="5"/>
        <end position="315"/>
    </location>
</feature>
<dbReference type="EMBL" id="LSDG01000045">
    <property type="protein sequence ID" value="KXB65104.1"/>
    <property type="molecule type" value="Genomic_DNA"/>
</dbReference>
<dbReference type="CDD" id="cd12178">
    <property type="entry name" value="2-Hacid_dh_13"/>
    <property type="match status" value="1"/>
</dbReference>
<dbReference type="PANTHER" id="PTHR42789:SF1">
    <property type="entry name" value="D-ISOMER SPECIFIC 2-HYDROXYACID DEHYDROGENASE FAMILY PROTEIN (AFU_ORTHOLOGUE AFUA_6G10090)"/>
    <property type="match status" value="1"/>
</dbReference>
<evidence type="ECO:0000259" key="6">
    <source>
        <dbReference type="Pfam" id="PF00389"/>
    </source>
</evidence>
<keyword evidence="2" id="KW-0028">Amino-acid biosynthesis</keyword>
<keyword evidence="4" id="KW-0520">NAD</keyword>
<dbReference type="InterPro" id="IPR029752">
    <property type="entry name" value="D-isomer_DH_CS1"/>
</dbReference>
<dbReference type="FunFam" id="3.40.50.720:FF:000203">
    <property type="entry name" value="D-3-phosphoglycerate dehydrogenase (SerA)"/>
    <property type="match status" value="1"/>
</dbReference>
<comment type="similarity">
    <text evidence="1 5">Belongs to the D-isomer specific 2-hydroxyacid dehydrogenase family.</text>
</comment>
<dbReference type="GO" id="GO:0008652">
    <property type="term" value="P:amino acid biosynthetic process"/>
    <property type="evidence" value="ECO:0007669"/>
    <property type="project" value="UniProtKB-KW"/>
</dbReference>
<dbReference type="PATRIC" id="fig|755172.3.peg.1574"/>
<protein>
    <submittedName>
        <fullName evidence="8">Putative glyoxylate reductase</fullName>
    </submittedName>
</protein>
<dbReference type="OrthoDB" id="9805416at2"/>